<dbReference type="EMBL" id="CP033540">
    <property type="protein sequence ID" value="AZC00401.1"/>
    <property type="molecule type" value="Genomic_DNA"/>
</dbReference>
<dbReference type="Proteomes" id="UP000254410">
    <property type="component" value="Chromosome"/>
</dbReference>
<name>A0A3G6YJ74_ACIPI</name>
<feature type="domain" description="DUF4435" evidence="1">
    <location>
        <begin position="21"/>
        <end position="156"/>
    </location>
</feature>
<evidence type="ECO:0000259" key="1">
    <source>
        <dbReference type="Pfam" id="PF14491"/>
    </source>
</evidence>
<organism evidence="2 3">
    <name type="scientific">Acinetobacter pittii</name>
    <name type="common">Acinetobacter genomosp. 3</name>
    <dbReference type="NCBI Taxonomy" id="48296"/>
    <lineage>
        <taxon>Bacteria</taxon>
        <taxon>Pseudomonadati</taxon>
        <taxon>Pseudomonadota</taxon>
        <taxon>Gammaproteobacteria</taxon>
        <taxon>Moraxellales</taxon>
        <taxon>Moraxellaceae</taxon>
        <taxon>Acinetobacter</taxon>
        <taxon>Acinetobacter calcoaceticus/baumannii complex</taxon>
    </lineage>
</organism>
<protein>
    <submittedName>
        <fullName evidence="2">DUF4435 domain-containing protein</fullName>
    </submittedName>
</protein>
<reference evidence="2 3" key="2">
    <citation type="submission" date="2018-12" db="EMBL/GenBank/DDBJ databases">
        <title>Molecular Epidemiology of Emerging Carbapenem-Resistance in Acinetobacter nosocomialis and Acinetobacter pittii in Taiwan, 2010-2014.</title>
        <authorList>
            <person name="Huang W.-C."/>
            <person name="Wang H.-Y."/>
            <person name="Lai J.-F."/>
            <person name="Lauderdale T.-L."/>
            <person name="Sytwu H.-K."/>
        </authorList>
    </citation>
    <scope>NUCLEOTIDE SEQUENCE [LARGE SCALE GENOMIC DNA]</scope>
    <source>
        <strain evidence="2 3">2014S06-099</strain>
    </source>
</reference>
<dbReference type="InterPro" id="IPR029492">
    <property type="entry name" value="DUF4435"/>
</dbReference>
<dbReference type="AlphaFoldDB" id="A0A3G6YJ74"/>
<gene>
    <name evidence="2" type="ORF">DKE52_007415</name>
</gene>
<evidence type="ECO:0000313" key="2">
    <source>
        <dbReference type="EMBL" id="AZC00401.1"/>
    </source>
</evidence>
<sequence length="180" mass="21222">MLFSRSNHGLNNIHLFYGVEVVIYIEGETSPEKYDENFYKTILNNLLHIKSERFKIVPLGGCENVKKRYEEILLNNISNSICVLDRDYSFIKQSIIYNPKLLKFSYGYSWENDFWSDKIIYRIIEFLSGGRVSQLDNFEEILSNTKKYAKKLSCYDLLSQIHAECVLDKSKASFWCKIRL</sequence>
<proteinExistence type="predicted"/>
<dbReference type="Pfam" id="PF14491">
    <property type="entry name" value="DUF4435"/>
    <property type="match status" value="1"/>
</dbReference>
<evidence type="ECO:0000313" key="3">
    <source>
        <dbReference type="Proteomes" id="UP000254410"/>
    </source>
</evidence>
<reference evidence="2 3" key="1">
    <citation type="submission" date="2018-11" db="EMBL/GenBank/DDBJ databases">
        <authorList>
            <person name="Kuo S.-C."/>
            <person name="Chen F.-J."/>
            <person name="Liao Y.-C."/>
        </authorList>
    </citation>
    <scope>NUCLEOTIDE SEQUENCE [LARGE SCALE GENOMIC DNA]</scope>
    <source>
        <strain evidence="2 3">2014S06-099</strain>
    </source>
</reference>
<accession>A0A3G6YJ74</accession>